<sequence length="77" mass="8471">MSVRSKFALPTIAWIDLQDRERLLELAEVREVAPERIAGRLLSKALREYTPGSLPEPAVKAQKSDAVGSAGRAKKAR</sequence>
<name>A0A7Z2G8P8_9BURK</name>
<dbReference type="AlphaFoldDB" id="A0A7Z2G8P8"/>
<evidence type="ECO:0000313" key="3">
    <source>
        <dbReference type="Proteomes" id="UP000434209"/>
    </source>
</evidence>
<organism evidence="2 3">
    <name type="scientific">Paraburkholderia acidiphila</name>
    <dbReference type="NCBI Taxonomy" id="2571747"/>
    <lineage>
        <taxon>Bacteria</taxon>
        <taxon>Pseudomonadati</taxon>
        <taxon>Pseudomonadota</taxon>
        <taxon>Betaproteobacteria</taxon>
        <taxon>Burkholderiales</taxon>
        <taxon>Burkholderiaceae</taxon>
        <taxon>Paraburkholderia</taxon>
    </lineage>
</organism>
<dbReference type="RefSeq" id="WP_158760124.1">
    <property type="nucleotide sequence ID" value="NZ_CP046910.1"/>
</dbReference>
<dbReference type="Proteomes" id="UP000434209">
    <property type="component" value="Chromosome 2"/>
</dbReference>
<evidence type="ECO:0000313" key="2">
    <source>
        <dbReference type="EMBL" id="QGZ57176.1"/>
    </source>
</evidence>
<protein>
    <submittedName>
        <fullName evidence="2">Uncharacterized protein</fullName>
    </submittedName>
</protein>
<gene>
    <name evidence="2" type="ORF">FAZ97_19815</name>
</gene>
<keyword evidence="3" id="KW-1185">Reference proteome</keyword>
<proteinExistence type="predicted"/>
<evidence type="ECO:0000256" key="1">
    <source>
        <dbReference type="SAM" id="MobiDB-lite"/>
    </source>
</evidence>
<feature type="region of interest" description="Disordered" evidence="1">
    <location>
        <begin position="52"/>
        <end position="77"/>
    </location>
</feature>
<accession>A0A7Z2G8P8</accession>
<dbReference type="EMBL" id="CP046910">
    <property type="protein sequence ID" value="QGZ57176.1"/>
    <property type="molecule type" value="Genomic_DNA"/>
</dbReference>
<reference evidence="2 3" key="1">
    <citation type="submission" date="2019-12" db="EMBL/GenBank/DDBJ databases">
        <title>Paraburkholderia acidiphila 7Q-K02 sp. nov and Paraburkholderia acidisoli DHF22 sp. nov., two strains isolated from forest soil.</title>
        <authorList>
            <person name="Gao Z."/>
            <person name="Qiu L."/>
        </authorList>
    </citation>
    <scope>NUCLEOTIDE SEQUENCE [LARGE SCALE GENOMIC DNA]</scope>
    <source>
        <strain evidence="2 3">7Q-K02</strain>
    </source>
</reference>
<dbReference type="KEGG" id="pacp:FAZ97_19815"/>